<accession>G8C1A4</accession>
<dbReference type="Proteomes" id="UP000005666">
    <property type="component" value="Chromosome 14"/>
</dbReference>
<dbReference type="RefSeq" id="XP_003688366.1">
    <property type="nucleotide sequence ID" value="XM_003688318.1"/>
</dbReference>
<dbReference type="HOGENOM" id="CLU_1994133_0_0_1"/>
<reference evidence="2 3" key="1">
    <citation type="journal article" date="2011" name="Proc. Natl. Acad. Sci. U.S.A.">
        <title>Evolutionary erosion of yeast sex chromosomes by mating-type switching accidents.</title>
        <authorList>
            <person name="Gordon J.L."/>
            <person name="Armisen D."/>
            <person name="Proux-Wera E."/>
            <person name="Oheigeartaigh S.S."/>
            <person name="Byrne K.P."/>
            <person name="Wolfe K.H."/>
        </authorList>
    </citation>
    <scope>NUCLEOTIDE SEQUENCE [LARGE SCALE GENOMIC DNA]</scope>
    <source>
        <strain evidence="3">ATCC 24235 / CBS 4417 / NBRC 1672 / NRRL Y-8282 / UCD 70-5</strain>
    </source>
</reference>
<evidence type="ECO:0000313" key="2">
    <source>
        <dbReference type="EMBL" id="CCE65932.1"/>
    </source>
</evidence>
<keyword evidence="3" id="KW-1185">Reference proteome</keyword>
<keyword evidence="1" id="KW-0472">Membrane</keyword>
<name>G8C1A4_TETPH</name>
<keyword evidence="1" id="KW-0812">Transmembrane</keyword>
<proteinExistence type="predicted"/>
<organism evidence="2 3">
    <name type="scientific">Tetrapisispora phaffii (strain ATCC 24235 / CBS 4417 / NBRC 1672 / NRRL Y-8282 / UCD 70-5)</name>
    <name type="common">Yeast</name>
    <name type="synonym">Fabospora phaffii</name>
    <dbReference type="NCBI Taxonomy" id="1071381"/>
    <lineage>
        <taxon>Eukaryota</taxon>
        <taxon>Fungi</taxon>
        <taxon>Dikarya</taxon>
        <taxon>Ascomycota</taxon>
        <taxon>Saccharomycotina</taxon>
        <taxon>Saccharomycetes</taxon>
        <taxon>Saccharomycetales</taxon>
        <taxon>Saccharomycetaceae</taxon>
        <taxon>Tetrapisispora</taxon>
    </lineage>
</organism>
<dbReference type="AlphaFoldDB" id="G8C1A4"/>
<protein>
    <submittedName>
        <fullName evidence="2">Uncharacterized protein</fullName>
    </submittedName>
</protein>
<dbReference type="KEGG" id="tpf:TPHA_0N01510"/>
<evidence type="ECO:0000256" key="1">
    <source>
        <dbReference type="SAM" id="Phobius"/>
    </source>
</evidence>
<keyword evidence="1" id="KW-1133">Transmembrane helix</keyword>
<evidence type="ECO:0000313" key="3">
    <source>
        <dbReference type="Proteomes" id="UP000005666"/>
    </source>
</evidence>
<sequence length="125" mass="14082">MSSEAHGPKVKGRGGSMGRKRCIYKALGLDVEGVDSCIPLAFFRCAFEFPGRPCHSGTRSKPPTMQLSHLWSRQKLIYNMKHLNRVTLVYLLTGATGLSIALAAYLTKNNEIKYIYHYDRNVPKH</sequence>
<gene>
    <name evidence="2" type="primary">TPHA0N01510</name>
    <name evidence="2" type="ordered locus">TPHA_0N01510</name>
</gene>
<dbReference type="GeneID" id="11530518"/>
<dbReference type="EMBL" id="HE612869">
    <property type="protein sequence ID" value="CCE65932.1"/>
    <property type="molecule type" value="Genomic_DNA"/>
</dbReference>
<feature type="transmembrane region" description="Helical" evidence="1">
    <location>
        <begin position="88"/>
        <end position="107"/>
    </location>
</feature>